<dbReference type="STRING" id="291169.A9E74_02119"/>
<dbReference type="RefSeq" id="WP_141696798.1">
    <property type="nucleotide sequence ID" value="NZ_MCRI01000026.1"/>
</dbReference>
<dbReference type="SUPFAM" id="SSF53474">
    <property type="entry name" value="alpha/beta-Hydrolases"/>
    <property type="match status" value="1"/>
</dbReference>
<name>A0A1E3GQ65_9GAMM</name>
<gene>
    <name evidence="2" type="ORF">A9E74_02119</name>
</gene>
<dbReference type="InterPro" id="IPR029058">
    <property type="entry name" value="AB_hydrolase_fold"/>
</dbReference>
<reference evidence="2 3" key="1">
    <citation type="submission" date="2016-07" db="EMBL/GenBank/DDBJ databases">
        <title>Draft Genome Sequence of Methylophaga muralis Bur 1.</title>
        <authorList>
            <person name="Vasilenko O.V."/>
            <person name="Doronina N.V."/>
            <person name="Shmareva M.N."/>
            <person name="Tarlachkov S.V."/>
            <person name="Mustakhimov I."/>
            <person name="Trotsenko Y.A."/>
        </authorList>
    </citation>
    <scope>NUCLEOTIDE SEQUENCE [LARGE SCALE GENOMIC DNA]</scope>
    <source>
        <strain evidence="2 3">Bur 1</strain>
    </source>
</reference>
<organism evidence="2 3">
    <name type="scientific">Methylophaga muralis</name>
    <dbReference type="NCBI Taxonomy" id="291169"/>
    <lineage>
        <taxon>Bacteria</taxon>
        <taxon>Pseudomonadati</taxon>
        <taxon>Pseudomonadota</taxon>
        <taxon>Gammaproteobacteria</taxon>
        <taxon>Thiotrichales</taxon>
        <taxon>Piscirickettsiaceae</taxon>
        <taxon>Methylophaga</taxon>
    </lineage>
</organism>
<feature type="signal peptide" evidence="1">
    <location>
        <begin position="1"/>
        <end position="26"/>
    </location>
</feature>
<keyword evidence="2" id="KW-0378">Hydrolase</keyword>
<dbReference type="AlphaFoldDB" id="A0A1E3GQ65"/>
<protein>
    <submittedName>
        <fullName evidence="2">Alpha/beta hydrolase family protein</fullName>
    </submittedName>
</protein>
<proteinExistence type="predicted"/>
<evidence type="ECO:0000313" key="2">
    <source>
        <dbReference type="EMBL" id="ODN66170.1"/>
    </source>
</evidence>
<dbReference type="EMBL" id="MCRI01000026">
    <property type="protein sequence ID" value="ODN66170.1"/>
    <property type="molecule type" value="Genomic_DNA"/>
</dbReference>
<keyword evidence="3" id="KW-1185">Reference proteome</keyword>
<evidence type="ECO:0000313" key="3">
    <source>
        <dbReference type="Proteomes" id="UP000094379"/>
    </source>
</evidence>
<evidence type="ECO:0000256" key="1">
    <source>
        <dbReference type="SAM" id="SignalP"/>
    </source>
</evidence>
<dbReference type="Gene3D" id="3.40.50.1820">
    <property type="entry name" value="alpha/beta hydrolase"/>
    <property type="match status" value="1"/>
</dbReference>
<keyword evidence="1" id="KW-0732">Signal</keyword>
<dbReference type="GO" id="GO:0016787">
    <property type="term" value="F:hydrolase activity"/>
    <property type="evidence" value="ECO:0007669"/>
    <property type="project" value="UniProtKB-KW"/>
</dbReference>
<dbReference type="Proteomes" id="UP000094379">
    <property type="component" value="Unassembled WGS sequence"/>
</dbReference>
<accession>A0A1E3GQ65</accession>
<sequence>MHKSKTMILFGIIVLLLNACSTVPSGSDRTNSALHKAEMYGWKALEIDAGDFRLLSLLPEVQPSGESLTVFIEGDGLAWLSRSKPSFDPTPINPVSLNLALQARTNTAIAYLARPCQYLIEKNANCRQKYWTSHRFAPEVIEAESIALDKLKIATGTSTLRLVGYSGGGAVASLLAAYRDDVSELITIAGNLDHHTWTTQLGLSPLSGSLNPLDVQQQIAQIPQLHLIGEKDQIMPARIVKRFIDNASPNTLIKIVPGADHHCCWETELNAFLLFDKRIN</sequence>
<feature type="chain" id="PRO_5009128577" evidence="1">
    <location>
        <begin position="27"/>
        <end position="280"/>
    </location>
</feature>
<comment type="caution">
    <text evidence="2">The sequence shown here is derived from an EMBL/GenBank/DDBJ whole genome shotgun (WGS) entry which is preliminary data.</text>
</comment>
<dbReference type="PATRIC" id="fig|291169.3.peg.2131"/>